<dbReference type="RefSeq" id="WP_077341248.1">
    <property type="nucleotide sequence ID" value="NZ_CP019605.1"/>
</dbReference>
<dbReference type="STRING" id="1610493.RPIT_05090"/>
<reference evidence="1 2" key="1">
    <citation type="journal article" date="2016" name="Int. J. Syst. Evol. Microbiol.">
        <title>Tessaracoccus flavus sp. nov., isolated from the drainage system of a lindane-producing factory.</title>
        <authorList>
            <person name="Kumari R."/>
            <person name="Singh P."/>
            <person name="Schumann P."/>
            <person name="Lal R."/>
        </authorList>
    </citation>
    <scope>NUCLEOTIDE SEQUENCE [LARGE SCALE GENOMIC DNA]</scope>
    <source>
        <strain evidence="1 2">RP1T</strain>
    </source>
</reference>
<dbReference type="KEGG" id="tfl:RPIT_05090"/>
<accession>A0A1Q2CDT5</accession>
<dbReference type="EMBL" id="CP019605">
    <property type="protein sequence ID" value="AQP44266.1"/>
    <property type="molecule type" value="Genomic_DNA"/>
</dbReference>
<keyword evidence="2" id="KW-1185">Reference proteome</keyword>
<name>A0A1Q2CDT5_9ACTN</name>
<dbReference type="Proteomes" id="UP000188324">
    <property type="component" value="Chromosome"/>
</dbReference>
<dbReference type="OrthoDB" id="9968525at2"/>
<evidence type="ECO:0000313" key="2">
    <source>
        <dbReference type="Proteomes" id="UP000188324"/>
    </source>
</evidence>
<gene>
    <name evidence="1" type="ORF">RPIT_05090</name>
</gene>
<sequence length="74" mass="8043">MTEQAPAPRKPLPIWAKIARIVAILACLFLFVAAYFVMQGGDGAAEWERLGSSAFGVAVMAVMMLFLGRAQTRK</sequence>
<dbReference type="AlphaFoldDB" id="A0A1Q2CDT5"/>
<evidence type="ECO:0000313" key="1">
    <source>
        <dbReference type="EMBL" id="AQP44266.1"/>
    </source>
</evidence>
<organism evidence="1 2">
    <name type="scientific">Tessaracoccus flavus</name>
    <dbReference type="NCBI Taxonomy" id="1610493"/>
    <lineage>
        <taxon>Bacteria</taxon>
        <taxon>Bacillati</taxon>
        <taxon>Actinomycetota</taxon>
        <taxon>Actinomycetes</taxon>
        <taxon>Propionibacteriales</taxon>
        <taxon>Propionibacteriaceae</taxon>
        <taxon>Tessaracoccus</taxon>
    </lineage>
</organism>
<protein>
    <submittedName>
        <fullName evidence="1">Uncharacterized protein</fullName>
    </submittedName>
</protein>
<proteinExistence type="predicted"/>